<dbReference type="InterPro" id="IPR033121">
    <property type="entry name" value="PEPTIDASE_A1"/>
</dbReference>
<organism evidence="15 18">
    <name type="scientific">Plasmodium yoelii</name>
    <dbReference type="NCBI Taxonomy" id="5861"/>
    <lineage>
        <taxon>Eukaryota</taxon>
        <taxon>Sar</taxon>
        <taxon>Alveolata</taxon>
        <taxon>Apicomplexa</taxon>
        <taxon>Aconoidasida</taxon>
        <taxon>Haemosporida</taxon>
        <taxon>Plasmodiidae</taxon>
        <taxon>Plasmodium</taxon>
        <taxon>Plasmodium (Vinckeia)</taxon>
    </lineage>
</organism>
<evidence type="ECO:0000256" key="5">
    <source>
        <dbReference type="ARBA" id="ARBA00022750"/>
    </source>
</evidence>
<evidence type="ECO:0000256" key="4">
    <source>
        <dbReference type="ARBA" id="ARBA00022729"/>
    </source>
</evidence>
<dbReference type="SUPFAM" id="SSF50630">
    <property type="entry name" value="Acid proteases"/>
    <property type="match status" value="1"/>
</dbReference>
<evidence type="ECO:0000256" key="3">
    <source>
        <dbReference type="ARBA" id="ARBA00022692"/>
    </source>
</evidence>
<dbReference type="VEuPathDB" id="PlasmoDB:Py17XNL_001303288"/>
<evidence type="ECO:0000256" key="13">
    <source>
        <dbReference type="SAM" id="SignalP"/>
    </source>
</evidence>
<keyword evidence="2 11" id="KW-0645">Protease</keyword>
<sequence length="568" mass="65808">MGFSKLYNFIIYFIIINILVQANSEDENVLNKNNEKNVLSKNNEQNVLNKNNGQNVLSKNNEQNVLSKNNEKNEEIYKYKLYGDIDEYAYYFMDIEIGTPGQKLSLIVDTGSSSLSFPCSECKDCGIHMENPFNLNNSSTSSVLYCNDNTCPYNLKCVKGRCEYLQSYCEGSRINGFYFSDVVKLESTNNTKSGNITFKKHMGCHMHEEGLFLYQHATGVLGLSLTKPKGVPTFIDLLFKNSPKLNKIFSLCISEYGGELILGGYSKDYIVKEVSIDEKKENIEDNKNENIDSIDKSVEINKNKSSVDDILWEAITRKYYYYIRVEGFQLFGTTFSHNNKSMEMLVDSGSTFTHLPDDLYNNLNFFFDILCIHNMNNPIDIEKRLKITNETLSKHLLYFDDFKSTLKNIISTENVCVKIADNVQCWRYLKHLPNIYIKLSNNTKLLWQPSSYLYKKESFWCKGLEKQVNNKPILGLSFFKNKQIIFDLKNNKIGFIESNCPSNPINTRPRTFNEYNIKENHLFKQSYFSLYTFSIILALTFILYIILYIKKFISIYYNPLQGENTSPD</sequence>
<feature type="signal peptide" evidence="13">
    <location>
        <begin position="1"/>
        <end position="24"/>
    </location>
</feature>
<accession>A0A078KEH0</accession>
<evidence type="ECO:0000256" key="6">
    <source>
        <dbReference type="ARBA" id="ARBA00022801"/>
    </source>
</evidence>
<evidence type="ECO:0000256" key="8">
    <source>
        <dbReference type="ARBA" id="ARBA00023136"/>
    </source>
</evidence>
<keyword evidence="10" id="KW-1015">Disulfide bond</keyword>
<evidence type="ECO:0000313" key="18">
    <source>
        <dbReference type="Proteomes" id="UP000072904"/>
    </source>
</evidence>
<dbReference type="KEGG" id="pyo:PY17X_1343400"/>
<dbReference type="Proteomes" id="UP000072904">
    <property type="component" value="Chromosome 13"/>
</dbReference>
<dbReference type="RefSeq" id="XP_729942.1">
    <property type="nucleotide sequence ID" value="XM_724849.1"/>
</dbReference>
<evidence type="ECO:0000313" key="16">
    <source>
        <dbReference type="EMBL" id="VTZ80812.1"/>
    </source>
</evidence>
<gene>
    <name evidence="16" type="ORF">PY17X_1343400</name>
    <name evidence="15" type="ORF">PYYM_1340400</name>
</gene>
<protein>
    <submittedName>
        <fullName evidence="15">Plasmepsin V, putative</fullName>
    </submittedName>
</protein>
<keyword evidence="3 12" id="KW-0812">Transmembrane</keyword>
<dbReference type="GO" id="GO:0006508">
    <property type="term" value="P:proteolysis"/>
    <property type="evidence" value="ECO:0007669"/>
    <property type="project" value="UniProtKB-KW"/>
</dbReference>
<evidence type="ECO:0000313" key="15">
    <source>
        <dbReference type="EMBL" id="CDU20054.1"/>
    </source>
</evidence>
<evidence type="ECO:0000256" key="1">
    <source>
        <dbReference type="ARBA" id="ARBA00007447"/>
    </source>
</evidence>
<dbReference type="CDD" id="cd06096">
    <property type="entry name" value="Plasmepsin_5"/>
    <property type="match status" value="1"/>
</dbReference>
<dbReference type="InterPro" id="IPR032861">
    <property type="entry name" value="TAXi_N"/>
</dbReference>
<feature type="domain" description="Peptidase A1" evidence="14">
    <location>
        <begin position="91"/>
        <end position="496"/>
    </location>
</feature>
<comment type="subcellular location">
    <subcellularLocation>
        <location evidence="9">Endomembrane system</location>
        <topology evidence="9">Single-pass type I membrane protein</topology>
    </subcellularLocation>
</comment>
<keyword evidence="6 11" id="KW-0378">Hydrolase</keyword>
<evidence type="ECO:0000256" key="2">
    <source>
        <dbReference type="ARBA" id="ARBA00022670"/>
    </source>
</evidence>
<dbReference type="AlphaFoldDB" id="A0A078KEH0"/>
<evidence type="ECO:0000256" key="10">
    <source>
        <dbReference type="PIRSR" id="PIRSR601461-2"/>
    </source>
</evidence>
<evidence type="ECO:0000256" key="9">
    <source>
        <dbReference type="ARBA" id="ARBA00046288"/>
    </source>
</evidence>
<dbReference type="VEuPathDB" id="PlasmoDB:PY17X_1343400"/>
<dbReference type="Proteomes" id="UP000072874">
    <property type="component" value="Chromosome 13"/>
</dbReference>
<dbReference type="PROSITE" id="PS51767">
    <property type="entry name" value="PEPTIDASE_A1"/>
    <property type="match status" value="1"/>
</dbReference>
<dbReference type="OrthoDB" id="2747330at2759"/>
<dbReference type="EMBL" id="LM993667">
    <property type="protein sequence ID" value="VTZ80812.1"/>
    <property type="molecule type" value="Genomic_DNA"/>
</dbReference>
<dbReference type="Gene3D" id="2.40.70.10">
    <property type="entry name" value="Acid Proteases"/>
    <property type="match status" value="2"/>
</dbReference>
<evidence type="ECO:0000313" key="17">
    <source>
        <dbReference type="Proteomes" id="UP000072874"/>
    </source>
</evidence>
<dbReference type="PROSITE" id="PS00141">
    <property type="entry name" value="ASP_PROTEASE"/>
    <property type="match status" value="2"/>
</dbReference>
<dbReference type="InterPro" id="IPR001969">
    <property type="entry name" value="Aspartic_peptidase_AS"/>
</dbReference>
<reference evidence="15" key="2">
    <citation type="submission" date="2014-05" db="EMBL/GenBank/DDBJ databases">
        <authorList>
            <person name="Aslett A.Martin."/>
            <person name="De Silva Nishadi"/>
        </authorList>
    </citation>
    <scope>NUCLEOTIDE SEQUENCE</scope>
    <source>
        <strain evidence="15">YM</strain>
    </source>
</reference>
<dbReference type="Pfam" id="PF14543">
    <property type="entry name" value="TAXi_N"/>
    <property type="match status" value="1"/>
</dbReference>
<dbReference type="InterPro" id="IPR033866">
    <property type="entry name" value="Plasmepsin_5"/>
</dbReference>
<reference evidence="16" key="3">
    <citation type="submission" date="2014-05" db="EMBL/GenBank/DDBJ databases">
        <authorList>
            <person name="Aslett M.A."/>
            <person name="De Silva N."/>
        </authorList>
    </citation>
    <scope>NUCLEOTIDE SEQUENCE</scope>
    <source>
        <strain evidence="16">17X</strain>
    </source>
</reference>
<evidence type="ECO:0000256" key="11">
    <source>
        <dbReference type="RuleBase" id="RU000454"/>
    </source>
</evidence>
<keyword evidence="4 13" id="KW-0732">Signal</keyword>
<dbReference type="GO" id="GO:0012505">
    <property type="term" value="C:endomembrane system"/>
    <property type="evidence" value="ECO:0007669"/>
    <property type="project" value="UniProtKB-SubCell"/>
</dbReference>
<dbReference type="PANTHER" id="PTHR13683:SF375">
    <property type="entry name" value="PEPTIDASE A1 DOMAIN-CONTAINING PROTEIN"/>
    <property type="match status" value="1"/>
</dbReference>
<dbReference type="GeneID" id="3807244"/>
<dbReference type="PRINTS" id="PR00792">
    <property type="entry name" value="PEPSIN"/>
</dbReference>
<dbReference type="OMA" id="CGVHMEN"/>
<dbReference type="GO" id="GO:0004190">
    <property type="term" value="F:aspartic-type endopeptidase activity"/>
    <property type="evidence" value="ECO:0007669"/>
    <property type="project" value="UniProtKB-KW"/>
</dbReference>
<dbReference type="VEuPathDB" id="PlasmoDB:PY02085"/>
<name>A0A078KEH0_PLAYE</name>
<feature type="disulfide bond" evidence="10">
    <location>
        <begin position="151"/>
        <end position="162"/>
    </location>
</feature>
<dbReference type="PANTHER" id="PTHR13683">
    <property type="entry name" value="ASPARTYL PROTEASES"/>
    <property type="match status" value="1"/>
</dbReference>
<dbReference type="EMBL" id="LK934641">
    <property type="protein sequence ID" value="CDU20054.1"/>
    <property type="molecule type" value="Genomic_DNA"/>
</dbReference>
<feature type="transmembrane region" description="Helical" evidence="12">
    <location>
        <begin position="528"/>
        <end position="549"/>
    </location>
</feature>
<evidence type="ECO:0000256" key="12">
    <source>
        <dbReference type="SAM" id="Phobius"/>
    </source>
</evidence>
<keyword evidence="7 12" id="KW-1133">Transmembrane helix</keyword>
<dbReference type="VEuPathDB" id="PlasmoDB:PYYM_1340400"/>
<dbReference type="InterPro" id="IPR001461">
    <property type="entry name" value="Aspartic_peptidase_A1"/>
</dbReference>
<keyword evidence="8 12" id="KW-0472">Membrane</keyword>
<dbReference type="Pfam" id="PF00026">
    <property type="entry name" value="Asp"/>
    <property type="match status" value="1"/>
</dbReference>
<reference evidence="17 18" key="1">
    <citation type="journal article" date="2014" name="BMC Biol.">
        <title>A comprehensive evaluation of rodent malaria parasite genomes and gene expression.</title>
        <authorList>
            <person name="Otto T.D."/>
            <person name="Bohme U."/>
            <person name="Jackson A.P."/>
            <person name="Hunt M."/>
            <person name="Franke-Fayard B."/>
            <person name="Hoeijmakers W.A."/>
            <person name="Religa A.A."/>
            <person name="Robertson L."/>
            <person name="Sanders M."/>
            <person name="Ogun S.A."/>
            <person name="Cunningham D."/>
            <person name="Erhart A."/>
            <person name="Billker O."/>
            <person name="Khan S.M."/>
            <person name="Stunnenberg H.G."/>
            <person name="Langhorne J."/>
            <person name="Holder A.A."/>
            <person name="Waters A.P."/>
            <person name="Newbold C.I."/>
            <person name="Pain A."/>
            <person name="Berriman M."/>
            <person name="Janse C.J."/>
        </authorList>
    </citation>
    <scope>NUCLEOTIDE SEQUENCE [LARGE SCALE GENOMIC DNA]</scope>
    <source>
        <strain evidence="16 17">17X</strain>
        <strain evidence="15 18">YM</strain>
    </source>
</reference>
<reference evidence="16" key="4">
    <citation type="submission" date="2019-05" db="EMBL/GenBank/DDBJ databases">
        <authorList>
            <consortium name="Pathogen Informatics"/>
        </authorList>
    </citation>
    <scope>NUCLEOTIDE SEQUENCE</scope>
    <source>
        <strain evidence="16">17X</strain>
    </source>
</reference>
<proteinExistence type="inferred from homology"/>
<evidence type="ECO:0000259" key="14">
    <source>
        <dbReference type="PROSITE" id="PS51767"/>
    </source>
</evidence>
<feature type="chain" id="PRO_5014502150" evidence="13">
    <location>
        <begin position="25"/>
        <end position="568"/>
    </location>
</feature>
<keyword evidence="5 11" id="KW-0064">Aspartyl protease</keyword>
<evidence type="ECO:0000256" key="7">
    <source>
        <dbReference type="ARBA" id="ARBA00022989"/>
    </source>
</evidence>
<comment type="similarity">
    <text evidence="1 11">Belongs to the peptidase A1 family.</text>
</comment>
<dbReference type="InterPro" id="IPR021109">
    <property type="entry name" value="Peptidase_aspartic_dom_sf"/>
</dbReference>